<dbReference type="Proteomes" id="UP000494205">
    <property type="component" value="Unassembled WGS sequence"/>
</dbReference>
<accession>A0A2N7WSU8</accession>
<reference evidence="2 3" key="1">
    <citation type="submission" date="2018-01" db="EMBL/GenBank/DDBJ databases">
        <title>Whole genome analyses suggest that Burkholderia sensu lato contains two further novel genera in the rhizoxinica-symbiotica group Mycetohabitans gen. nov., and Trinickia gen. nov.: implications for the evolution of diazotrophy and nodulation in the Burkholderiaceae.</title>
        <authorList>
            <person name="Estrada-de los Santos P."/>
            <person name="Palmer M."/>
            <person name="Chavez-Ramirez B."/>
            <person name="Beukes C."/>
            <person name="Steenkamp E.T."/>
            <person name="Hirsch A.M."/>
            <person name="Manyaka P."/>
            <person name="Maluk M."/>
            <person name="Lafos M."/>
            <person name="Crook M."/>
            <person name="Gross E."/>
            <person name="Simon M.F."/>
            <person name="Bueno dos Reis Junior F."/>
            <person name="Poole P.S."/>
            <person name="Venter S.N."/>
            <person name="James E.K."/>
        </authorList>
    </citation>
    <scope>NUCLEOTIDE SEQUENCE [LARGE SCALE GENOMIC DNA]</scope>
    <source>
        <strain evidence="2 3">WSM 3937</strain>
    </source>
</reference>
<dbReference type="AlphaFoldDB" id="A0A2N7WSU8"/>
<evidence type="ECO:0000313" key="1">
    <source>
        <dbReference type="EMBL" id="CAB3675161.1"/>
    </source>
</evidence>
<dbReference type="RefSeq" id="WP_102631554.1">
    <property type="nucleotide sequence ID" value="NZ_CADIJZ010000007.1"/>
</dbReference>
<evidence type="ECO:0000313" key="3">
    <source>
        <dbReference type="Proteomes" id="UP000235659"/>
    </source>
</evidence>
<proteinExistence type="predicted"/>
<sequence>MSYQNLDREIAHLELVFGRISVNDRIPLSYWQNRLDMLSSAALMPAQRARIVKLEATLSALRESEETVCEAPPGSLKGARL</sequence>
<name>A0A2N7WSU8_9BURK</name>
<reference evidence="1 4" key="2">
    <citation type="submission" date="2020-04" db="EMBL/GenBank/DDBJ databases">
        <authorList>
            <person name="De Canck E."/>
        </authorList>
    </citation>
    <scope>NUCLEOTIDE SEQUENCE [LARGE SCALE GENOMIC DNA]</scope>
    <source>
        <strain evidence="1 4">LMG 27174</strain>
    </source>
</reference>
<evidence type="ECO:0000313" key="2">
    <source>
        <dbReference type="EMBL" id="PMS32454.1"/>
    </source>
</evidence>
<keyword evidence="3" id="KW-1185">Reference proteome</keyword>
<gene>
    <name evidence="2" type="ORF">C0Z16_07575</name>
    <name evidence="1" type="ORF">LMG27174_02348</name>
</gene>
<evidence type="ECO:0000313" key="4">
    <source>
        <dbReference type="Proteomes" id="UP000494205"/>
    </source>
</evidence>
<dbReference type="OrthoDB" id="9024530at2"/>
<organism evidence="1 4">
    <name type="scientific">Paraburkholderia rhynchosiae</name>
    <dbReference type="NCBI Taxonomy" id="487049"/>
    <lineage>
        <taxon>Bacteria</taxon>
        <taxon>Pseudomonadati</taxon>
        <taxon>Pseudomonadota</taxon>
        <taxon>Betaproteobacteria</taxon>
        <taxon>Burkholderiales</taxon>
        <taxon>Burkholderiaceae</taxon>
        <taxon>Paraburkholderia</taxon>
    </lineage>
</organism>
<dbReference type="EMBL" id="PNXY01000004">
    <property type="protein sequence ID" value="PMS32454.1"/>
    <property type="molecule type" value="Genomic_DNA"/>
</dbReference>
<protein>
    <submittedName>
        <fullName evidence="1">Uncharacterized protein</fullName>
    </submittedName>
</protein>
<dbReference type="Proteomes" id="UP000235659">
    <property type="component" value="Unassembled WGS sequence"/>
</dbReference>
<dbReference type="EMBL" id="CADIJZ010000007">
    <property type="protein sequence ID" value="CAB3675161.1"/>
    <property type="molecule type" value="Genomic_DNA"/>
</dbReference>